<evidence type="ECO:0000256" key="1">
    <source>
        <dbReference type="SAM" id="Phobius"/>
    </source>
</evidence>
<dbReference type="AlphaFoldDB" id="A0A2M3ZMT8"/>
<keyword evidence="1" id="KW-0812">Transmembrane</keyword>
<reference evidence="2" key="1">
    <citation type="submission" date="2018-01" db="EMBL/GenBank/DDBJ databases">
        <title>An insight into the sialome of Amazonian anophelines.</title>
        <authorList>
            <person name="Ribeiro J.M."/>
            <person name="Scarpassa V."/>
            <person name="Calvo E."/>
        </authorList>
    </citation>
    <scope>NUCLEOTIDE SEQUENCE</scope>
    <source>
        <tissue evidence="2">Salivary glands</tissue>
    </source>
</reference>
<accession>A0A2M3ZMT8</accession>
<proteinExistence type="predicted"/>
<evidence type="ECO:0000313" key="2">
    <source>
        <dbReference type="EMBL" id="MBW29812.1"/>
    </source>
</evidence>
<name>A0A2M3ZMT8_9DIPT</name>
<dbReference type="EMBL" id="GGFM01009061">
    <property type="protein sequence ID" value="MBW29812.1"/>
    <property type="molecule type" value="Transcribed_RNA"/>
</dbReference>
<keyword evidence="1" id="KW-1133">Transmembrane helix</keyword>
<organism evidence="2">
    <name type="scientific">Anopheles braziliensis</name>
    <dbReference type="NCBI Taxonomy" id="58242"/>
    <lineage>
        <taxon>Eukaryota</taxon>
        <taxon>Metazoa</taxon>
        <taxon>Ecdysozoa</taxon>
        <taxon>Arthropoda</taxon>
        <taxon>Hexapoda</taxon>
        <taxon>Insecta</taxon>
        <taxon>Pterygota</taxon>
        <taxon>Neoptera</taxon>
        <taxon>Endopterygota</taxon>
        <taxon>Diptera</taxon>
        <taxon>Nematocera</taxon>
        <taxon>Culicoidea</taxon>
        <taxon>Culicidae</taxon>
        <taxon>Anophelinae</taxon>
        <taxon>Anopheles</taxon>
    </lineage>
</organism>
<sequence>MATSLLVGTCLASFTLAKLPLPIVFSSLYLPMCSSPDLHRAVVPRICIFGEPLSLFTSWARALALFTLSWMGLLLATTGSPPSIIVTITRRFG</sequence>
<feature type="transmembrane region" description="Helical" evidence="1">
    <location>
        <begin position="62"/>
        <end position="88"/>
    </location>
</feature>
<protein>
    <submittedName>
        <fullName evidence="2">Putative secreted peptide</fullName>
    </submittedName>
</protein>
<keyword evidence="1" id="KW-0472">Membrane</keyword>